<gene>
    <name evidence="1" type="ORF">UFOVP766_4</name>
</gene>
<dbReference type="EMBL" id="LR796699">
    <property type="protein sequence ID" value="CAB4160617.1"/>
    <property type="molecule type" value="Genomic_DNA"/>
</dbReference>
<organism evidence="1">
    <name type="scientific">uncultured Caudovirales phage</name>
    <dbReference type="NCBI Taxonomy" id="2100421"/>
    <lineage>
        <taxon>Viruses</taxon>
        <taxon>Duplodnaviria</taxon>
        <taxon>Heunggongvirae</taxon>
        <taxon>Uroviricota</taxon>
        <taxon>Caudoviricetes</taxon>
        <taxon>Peduoviridae</taxon>
        <taxon>Maltschvirus</taxon>
        <taxon>Maltschvirus maltsch</taxon>
    </lineage>
</organism>
<sequence>MAQTGYTPILIYSSSTASQAPAVGNLTNSTLGSELAINITDGKLFYKDNANAIQVIAWKVTPTTAGGTGLTSYTAGDLLYYASGTALSKLAIGATGRWLGSSGSAPQWNAPAALTKTDDTNVTLTLGGSASTALLNAASITVGWTGTLATSRGGTGLSSFTANGVLYATSTSALTTGSGLTYDGTTLTSTGTNANVQAYATTGTVRAIIRNNSRYWNFTADSTNSGALRLRDESNDTTNMTWDSAGNTTFHISNLIQGTAAKGINFTANTPAAGMTSQLLNWYEEGTFTPTFVPSGTGFTSITYATARGAQYIRVGRMVHVQIWLETTATVIGLASGVLRVGGLPFTTAASTGSTSNGFGALSVSYADGFPGAAPQAAMPRANSTQIDLYYQTGTTTGPASQILATDMGTGAVALVLAGTYICA</sequence>
<protein>
    <submittedName>
        <fullName evidence="1">Uncharacterized protein</fullName>
    </submittedName>
</protein>
<proteinExistence type="predicted"/>
<reference evidence="1" key="1">
    <citation type="submission" date="2020-04" db="EMBL/GenBank/DDBJ databases">
        <authorList>
            <person name="Chiriac C."/>
            <person name="Salcher M."/>
            <person name="Ghai R."/>
            <person name="Kavagutti S V."/>
        </authorList>
    </citation>
    <scope>NUCLEOTIDE SEQUENCE</scope>
</reference>
<evidence type="ECO:0000313" key="1">
    <source>
        <dbReference type="EMBL" id="CAB4160617.1"/>
    </source>
</evidence>
<accession>A0A6J5NNW7</accession>
<name>A0A6J5NNW7_9CAUD</name>